<evidence type="ECO:0000313" key="1">
    <source>
        <dbReference type="EMBL" id="MCG6656334.1"/>
    </source>
</evidence>
<protein>
    <recommendedName>
        <fullName evidence="3">Deoxynucleoside monophosphate kinase</fullName>
    </recommendedName>
</protein>
<dbReference type="EMBL" id="JABFUC010000001">
    <property type="protein sequence ID" value="MCG6656334.1"/>
    <property type="molecule type" value="Genomic_DNA"/>
</dbReference>
<sequence length="240" mass="27363">MLVEFSAPPASGKSSIAKALSEDGYKLFRRSTHGAITGAGRASFYAKLLLSPAFVYAFVHRFFFFLSNYTGLSFRRKLISAFIAAQTNVLKRRKSWYVRDQGYFQLGDWVPPNMKRNPATLLKVLDDIGGMPNAVVFIDMPPLVVVEKLHRRGDFQKWEEKAKSLGFAGVLERLVDQKALDSVRYELCDIANIPYIIIKINDREEIFDVKYHCPNSVSDSLNTQIHALVESIKRHWRPFA</sequence>
<accession>A0ABS9P3N0</accession>
<dbReference type="RefSeq" id="WP_238975009.1">
    <property type="nucleotide sequence ID" value="NZ_JABFUC010000001.1"/>
</dbReference>
<evidence type="ECO:0008006" key="3">
    <source>
        <dbReference type="Google" id="ProtNLM"/>
    </source>
</evidence>
<name>A0ABS9P3N0_9GAMM</name>
<organism evidence="1 2">
    <name type="scientific">Billgrantia campisalis</name>
    <dbReference type="NCBI Taxonomy" id="74661"/>
    <lineage>
        <taxon>Bacteria</taxon>
        <taxon>Pseudomonadati</taxon>
        <taxon>Pseudomonadota</taxon>
        <taxon>Gammaproteobacteria</taxon>
        <taxon>Oceanospirillales</taxon>
        <taxon>Halomonadaceae</taxon>
        <taxon>Billgrantia</taxon>
    </lineage>
</organism>
<gene>
    <name evidence="1" type="ORF">HOP52_00890</name>
</gene>
<comment type="caution">
    <text evidence="1">The sequence shown here is derived from an EMBL/GenBank/DDBJ whole genome shotgun (WGS) entry which is preliminary data.</text>
</comment>
<dbReference type="SUPFAM" id="SSF52540">
    <property type="entry name" value="P-loop containing nucleoside triphosphate hydrolases"/>
    <property type="match status" value="1"/>
</dbReference>
<evidence type="ECO:0000313" key="2">
    <source>
        <dbReference type="Proteomes" id="UP000814385"/>
    </source>
</evidence>
<proteinExistence type="predicted"/>
<dbReference type="InterPro" id="IPR027417">
    <property type="entry name" value="P-loop_NTPase"/>
</dbReference>
<keyword evidence="2" id="KW-1185">Reference proteome</keyword>
<reference evidence="1 2" key="1">
    <citation type="submission" date="2020-05" db="EMBL/GenBank/DDBJ databases">
        <title>Comparative genomic analysis of denitrifying bacteria from Halomonas genus.</title>
        <authorList>
            <person name="Wang L."/>
            <person name="Shao Z."/>
        </authorList>
    </citation>
    <scope>NUCLEOTIDE SEQUENCE [LARGE SCALE GENOMIC DNA]</scope>
    <source>
        <strain evidence="1 2">A4</strain>
    </source>
</reference>
<dbReference type="Proteomes" id="UP000814385">
    <property type="component" value="Unassembled WGS sequence"/>
</dbReference>